<protein>
    <submittedName>
        <fullName evidence="2">Uncharacterized protein</fullName>
    </submittedName>
</protein>
<dbReference type="Proteomes" id="UP000243459">
    <property type="component" value="Chromosome 10"/>
</dbReference>
<feature type="region of interest" description="Disordered" evidence="1">
    <location>
        <begin position="127"/>
        <end position="218"/>
    </location>
</feature>
<sequence length="355" mass="37770">MDDCALRFCPLGQIHTENMSDTKPRFLQVGSTVSRAEVVCPQPRRATNVPFVLDSLTRFVPKAKSTLSVRKEDHGLKLWDVILTKDELDYDSDAGAQVGFLCGSPPVRTNNPVVHDAEFTKLTLLSASPRGGCHGMKPQRRDKGSPSYGSPLGASPKRRRAGGGKRATAPACKVTTRQQRRRAWQTRGGAYDRRRSRGDDWRRGGERQAGAQRAGGGWTSGRVRRCLPVYGLRWRGRTTTGAGCGRSGGSPAARGGWAQLRAAGVAARSADGQQVFCGQWTVTAAAWLAAGGSVAAATGGGRRMGSDGVTGRTMDRTGSGARGGELAGDWAVRAGDGRVRAPRSAVRGERRTADG</sequence>
<dbReference type="PANTHER" id="PTHR33384">
    <property type="entry name" value="EXPRESSED PROTEIN"/>
    <property type="match status" value="1"/>
</dbReference>
<name>A0A5P1E101_ASPOF</name>
<feature type="region of interest" description="Disordered" evidence="1">
    <location>
        <begin position="296"/>
        <end position="326"/>
    </location>
</feature>
<keyword evidence="3" id="KW-1185">Reference proteome</keyword>
<reference evidence="3" key="1">
    <citation type="journal article" date="2017" name="Nat. Commun.">
        <title>The asparagus genome sheds light on the origin and evolution of a young Y chromosome.</title>
        <authorList>
            <person name="Harkess A."/>
            <person name="Zhou J."/>
            <person name="Xu C."/>
            <person name="Bowers J.E."/>
            <person name="Van der Hulst R."/>
            <person name="Ayyampalayam S."/>
            <person name="Mercati F."/>
            <person name="Riccardi P."/>
            <person name="McKain M.R."/>
            <person name="Kakrana A."/>
            <person name="Tang H."/>
            <person name="Ray J."/>
            <person name="Groenendijk J."/>
            <person name="Arikit S."/>
            <person name="Mathioni S.M."/>
            <person name="Nakano M."/>
            <person name="Shan H."/>
            <person name="Telgmann-Rauber A."/>
            <person name="Kanno A."/>
            <person name="Yue Z."/>
            <person name="Chen H."/>
            <person name="Li W."/>
            <person name="Chen Y."/>
            <person name="Xu X."/>
            <person name="Zhang Y."/>
            <person name="Luo S."/>
            <person name="Chen H."/>
            <person name="Gao J."/>
            <person name="Mao Z."/>
            <person name="Pires J.C."/>
            <person name="Luo M."/>
            <person name="Kudrna D."/>
            <person name="Wing R.A."/>
            <person name="Meyers B.C."/>
            <person name="Yi K."/>
            <person name="Kong H."/>
            <person name="Lavrijsen P."/>
            <person name="Sunseri F."/>
            <person name="Falavigna A."/>
            <person name="Ye Y."/>
            <person name="Leebens-Mack J.H."/>
            <person name="Chen G."/>
        </authorList>
    </citation>
    <scope>NUCLEOTIDE SEQUENCE [LARGE SCALE GENOMIC DNA]</scope>
    <source>
        <strain evidence="3">cv. DH0086</strain>
    </source>
</reference>
<organism evidence="2 3">
    <name type="scientific">Asparagus officinalis</name>
    <name type="common">Garden asparagus</name>
    <dbReference type="NCBI Taxonomy" id="4686"/>
    <lineage>
        <taxon>Eukaryota</taxon>
        <taxon>Viridiplantae</taxon>
        <taxon>Streptophyta</taxon>
        <taxon>Embryophyta</taxon>
        <taxon>Tracheophyta</taxon>
        <taxon>Spermatophyta</taxon>
        <taxon>Magnoliopsida</taxon>
        <taxon>Liliopsida</taxon>
        <taxon>Asparagales</taxon>
        <taxon>Asparagaceae</taxon>
        <taxon>Asparagoideae</taxon>
        <taxon>Asparagus</taxon>
    </lineage>
</organism>
<dbReference type="Gramene" id="ONK56099">
    <property type="protein sequence ID" value="ONK56099"/>
    <property type="gene ID" value="A4U43_C10F4120"/>
</dbReference>
<gene>
    <name evidence="2" type="ORF">A4U43_C10F4120</name>
</gene>
<feature type="compositionally biased region" description="Basic and acidic residues" evidence="1">
    <location>
        <begin position="190"/>
        <end position="206"/>
    </location>
</feature>
<dbReference type="AlphaFoldDB" id="A0A5P1E101"/>
<evidence type="ECO:0000313" key="2">
    <source>
        <dbReference type="EMBL" id="ONK56099.1"/>
    </source>
</evidence>
<accession>A0A5P1E101</accession>
<proteinExistence type="predicted"/>
<dbReference type="PANTHER" id="PTHR33384:SF27">
    <property type="entry name" value="OS05G0102500 PROTEIN"/>
    <property type="match status" value="1"/>
</dbReference>
<feature type="compositionally biased region" description="Low complexity" evidence="1">
    <location>
        <begin position="166"/>
        <end position="177"/>
    </location>
</feature>
<evidence type="ECO:0000313" key="3">
    <source>
        <dbReference type="Proteomes" id="UP000243459"/>
    </source>
</evidence>
<evidence type="ECO:0000256" key="1">
    <source>
        <dbReference type="SAM" id="MobiDB-lite"/>
    </source>
</evidence>
<dbReference type="EMBL" id="CM007390">
    <property type="protein sequence ID" value="ONK56099.1"/>
    <property type="molecule type" value="Genomic_DNA"/>
</dbReference>